<gene>
    <name evidence="1" type="ORF">AVDCRST_MAG21-536</name>
</gene>
<evidence type="ECO:0000313" key="1">
    <source>
        <dbReference type="EMBL" id="CAA9369384.1"/>
    </source>
</evidence>
<dbReference type="AlphaFoldDB" id="A0A6J4MUJ2"/>
<proteinExistence type="predicted"/>
<organism evidence="1">
    <name type="scientific">uncultured Nocardioidaceae bacterium</name>
    <dbReference type="NCBI Taxonomy" id="253824"/>
    <lineage>
        <taxon>Bacteria</taxon>
        <taxon>Bacillati</taxon>
        <taxon>Actinomycetota</taxon>
        <taxon>Actinomycetes</taxon>
        <taxon>Propionibacteriales</taxon>
        <taxon>Nocardioidaceae</taxon>
        <taxon>environmental samples</taxon>
    </lineage>
</organism>
<dbReference type="EMBL" id="CADCUL010000069">
    <property type="protein sequence ID" value="CAA9369384.1"/>
    <property type="molecule type" value="Genomic_DNA"/>
</dbReference>
<protein>
    <submittedName>
        <fullName evidence="1">Uncharacterized protein</fullName>
    </submittedName>
</protein>
<accession>A0A6J4MUJ2</accession>
<sequence>MRGCPVPHRRRPSSGIADRTRAVGSVDYPVVFDVSASRSASLRPALITWLLVPDA</sequence>
<reference evidence="1" key="1">
    <citation type="submission" date="2020-02" db="EMBL/GenBank/DDBJ databases">
        <authorList>
            <person name="Meier V. D."/>
        </authorList>
    </citation>
    <scope>NUCLEOTIDE SEQUENCE</scope>
    <source>
        <strain evidence="1">AVDCRST_MAG21</strain>
    </source>
</reference>
<name>A0A6J4MUJ2_9ACTN</name>